<protein>
    <recommendedName>
        <fullName evidence="2">BTB domain-containing protein</fullName>
    </recommendedName>
</protein>
<dbReference type="Gene3D" id="3.30.710.10">
    <property type="entry name" value="Potassium Channel Kv1.1, Chain A"/>
    <property type="match status" value="1"/>
</dbReference>
<keyword evidence="4" id="KW-1185">Reference proteome</keyword>
<dbReference type="PROSITE" id="PS50097">
    <property type="entry name" value="BTB"/>
    <property type="match status" value="1"/>
</dbReference>
<reference evidence="3 4" key="1">
    <citation type="submission" date="2015-04" db="EMBL/GenBank/DDBJ databases">
        <title>Complete genome sequence of Schizopora paradoxa KUC8140, a cosmopolitan wood degrader in East Asia.</title>
        <authorList>
            <consortium name="DOE Joint Genome Institute"/>
            <person name="Min B."/>
            <person name="Park H."/>
            <person name="Jang Y."/>
            <person name="Kim J.-J."/>
            <person name="Kim K.H."/>
            <person name="Pangilinan J."/>
            <person name="Lipzen A."/>
            <person name="Riley R."/>
            <person name="Grigoriev I.V."/>
            <person name="Spatafora J.W."/>
            <person name="Choi I.-G."/>
        </authorList>
    </citation>
    <scope>NUCLEOTIDE SEQUENCE [LARGE SCALE GENOMIC DNA]</scope>
    <source>
        <strain evidence="3 4">KUC8140</strain>
    </source>
</reference>
<dbReference type="Proteomes" id="UP000053477">
    <property type="component" value="Unassembled WGS sequence"/>
</dbReference>
<dbReference type="InterPro" id="IPR000210">
    <property type="entry name" value="BTB/POZ_dom"/>
</dbReference>
<dbReference type="InterPro" id="IPR011333">
    <property type="entry name" value="SKP1/BTB/POZ_sf"/>
</dbReference>
<dbReference type="SMART" id="SM00225">
    <property type="entry name" value="BTB"/>
    <property type="match status" value="1"/>
</dbReference>
<accession>A0A0H2R290</accession>
<feature type="region of interest" description="Disordered" evidence="1">
    <location>
        <begin position="75"/>
        <end position="97"/>
    </location>
</feature>
<dbReference type="Pfam" id="PF00651">
    <property type="entry name" value="BTB"/>
    <property type="match status" value="1"/>
</dbReference>
<dbReference type="EMBL" id="KQ086308">
    <property type="protein sequence ID" value="KLO05437.1"/>
    <property type="molecule type" value="Genomic_DNA"/>
</dbReference>
<name>A0A0H2R290_9AGAM</name>
<gene>
    <name evidence="3" type="ORF">SCHPADRAFT_726128</name>
</gene>
<dbReference type="CDD" id="cd18186">
    <property type="entry name" value="BTB_POZ_ZBTB_KLHL-like"/>
    <property type="match status" value="1"/>
</dbReference>
<evidence type="ECO:0000313" key="4">
    <source>
        <dbReference type="Proteomes" id="UP000053477"/>
    </source>
</evidence>
<sequence>MKMTQVESPLEALSLRSSFSRRQSAGVKAVDVNAQTCGLVVFGELLVQKWDFAPLSDTWVFIPFTSSSQISDVGSDELSMSAENTAEETKTETTGGYHASFDSEHADLVLQSKDGVKFRVHSQILRVASTVFNDMLSIKRDDAESESTPIQLEESSAVLTMILDLIYPQHLLPASSTLTAQLIHDTGLAARKYDISTVTESLQNCLYSREVMRPLSPLTKFGVARRLGWDDVAGWASTDTLAMDLSAKASQDALATLDTASVLALQTLHRRRKAILANALLAVCREPLYSADDASFPLSFPEISGGASHVPDSDCEALVQLKDLAAWSKFKFTVVAEMERCPLGSRFLVDDFFDNVEFSGLWSAKFNCSCWGLSTLNKERFRNAFRSVLSKLPNSIAED</sequence>
<dbReference type="OrthoDB" id="3266199at2759"/>
<dbReference type="InParanoid" id="A0A0H2R290"/>
<evidence type="ECO:0000259" key="2">
    <source>
        <dbReference type="PROSITE" id="PS50097"/>
    </source>
</evidence>
<proteinExistence type="predicted"/>
<feature type="domain" description="BTB" evidence="2">
    <location>
        <begin position="106"/>
        <end position="175"/>
    </location>
</feature>
<dbReference type="AlphaFoldDB" id="A0A0H2R290"/>
<evidence type="ECO:0000313" key="3">
    <source>
        <dbReference type="EMBL" id="KLO05437.1"/>
    </source>
</evidence>
<dbReference type="STRING" id="27342.A0A0H2R290"/>
<organism evidence="3 4">
    <name type="scientific">Schizopora paradoxa</name>
    <dbReference type="NCBI Taxonomy" id="27342"/>
    <lineage>
        <taxon>Eukaryota</taxon>
        <taxon>Fungi</taxon>
        <taxon>Dikarya</taxon>
        <taxon>Basidiomycota</taxon>
        <taxon>Agaricomycotina</taxon>
        <taxon>Agaricomycetes</taxon>
        <taxon>Hymenochaetales</taxon>
        <taxon>Schizoporaceae</taxon>
        <taxon>Schizopora</taxon>
    </lineage>
</organism>
<evidence type="ECO:0000256" key="1">
    <source>
        <dbReference type="SAM" id="MobiDB-lite"/>
    </source>
</evidence>
<dbReference type="SUPFAM" id="SSF54695">
    <property type="entry name" value="POZ domain"/>
    <property type="match status" value="1"/>
</dbReference>